<dbReference type="InParanoid" id="A0A074Y7K1"/>
<name>A0A074Y7K1_AURSE</name>
<evidence type="ECO:0000313" key="2">
    <source>
        <dbReference type="Proteomes" id="UP000030641"/>
    </source>
</evidence>
<dbReference type="EMBL" id="KL584765">
    <property type="protein sequence ID" value="KEQ93650.1"/>
    <property type="molecule type" value="Genomic_DNA"/>
</dbReference>
<dbReference type="RefSeq" id="XP_013342171.1">
    <property type="nucleotide sequence ID" value="XM_013486717.1"/>
</dbReference>
<dbReference type="AlphaFoldDB" id="A0A074Y7K1"/>
<reference evidence="1 2" key="1">
    <citation type="journal article" date="2014" name="BMC Genomics">
        <title>Genome sequencing of four Aureobasidium pullulans varieties: biotechnological potential, stress tolerance, and description of new species.</title>
        <authorList>
            <person name="Gostin Ar C."/>
            <person name="Ohm R.A."/>
            <person name="Kogej T."/>
            <person name="Sonjak S."/>
            <person name="Turk M."/>
            <person name="Zajc J."/>
            <person name="Zalar P."/>
            <person name="Grube M."/>
            <person name="Sun H."/>
            <person name="Han J."/>
            <person name="Sharma A."/>
            <person name="Chiniquy J."/>
            <person name="Ngan C.Y."/>
            <person name="Lipzen A."/>
            <person name="Barry K."/>
            <person name="Grigoriev I.V."/>
            <person name="Gunde-Cimerman N."/>
        </authorList>
    </citation>
    <scope>NUCLEOTIDE SEQUENCE [LARGE SCALE GENOMIC DNA]</scope>
    <source>
        <strain evidence="1 2">EXF-2481</strain>
    </source>
</reference>
<gene>
    <name evidence="1" type="ORF">AUEXF2481DRAFT_329382</name>
</gene>
<accession>A0A074Y7K1</accession>
<protein>
    <submittedName>
        <fullName evidence="1">Uncharacterized protein</fullName>
    </submittedName>
</protein>
<evidence type="ECO:0000313" key="1">
    <source>
        <dbReference type="EMBL" id="KEQ93650.1"/>
    </source>
</evidence>
<organism evidence="1 2">
    <name type="scientific">Aureobasidium subglaciale (strain EXF-2481)</name>
    <name type="common">Aureobasidium pullulans var. subglaciale</name>
    <dbReference type="NCBI Taxonomy" id="1043005"/>
    <lineage>
        <taxon>Eukaryota</taxon>
        <taxon>Fungi</taxon>
        <taxon>Dikarya</taxon>
        <taxon>Ascomycota</taxon>
        <taxon>Pezizomycotina</taxon>
        <taxon>Dothideomycetes</taxon>
        <taxon>Dothideomycetidae</taxon>
        <taxon>Dothideales</taxon>
        <taxon>Saccotheciaceae</taxon>
        <taxon>Aureobasidium</taxon>
    </lineage>
</organism>
<keyword evidence="2" id="KW-1185">Reference proteome</keyword>
<dbReference type="HOGENOM" id="CLU_1371947_0_0_1"/>
<dbReference type="GeneID" id="25364744"/>
<sequence>MNQPMNKTTFGRYAQGTALACDDSNSMLDIKAVCTEQSTHVMTAAKPPLPQLFGDDILAKRHGGDAIQTFLAGPVTFLVPGIAGGPRRVPEPRTRVPVSVRHTRSIRARKSEASPNTELCHTCSCCKAQYFSQRLEHCRGGTLNRGFSVHGSVKSRNDSAFLQPVITLQSLRRRVEARNLSTWGDKRVKNRIKLIVVIG</sequence>
<dbReference type="Proteomes" id="UP000030641">
    <property type="component" value="Unassembled WGS sequence"/>
</dbReference>
<proteinExistence type="predicted"/>